<keyword evidence="1" id="KW-0812">Transmembrane</keyword>
<organism evidence="2 3">
    <name type="scientific">Canis lupus familiaris</name>
    <name type="common">Dog</name>
    <name type="synonym">Canis familiaris</name>
    <dbReference type="NCBI Taxonomy" id="9615"/>
    <lineage>
        <taxon>Eukaryota</taxon>
        <taxon>Metazoa</taxon>
        <taxon>Chordata</taxon>
        <taxon>Craniata</taxon>
        <taxon>Vertebrata</taxon>
        <taxon>Euteleostomi</taxon>
        <taxon>Mammalia</taxon>
        <taxon>Eutheria</taxon>
        <taxon>Laurasiatheria</taxon>
        <taxon>Carnivora</taxon>
        <taxon>Caniformia</taxon>
        <taxon>Canidae</taxon>
        <taxon>Canis</taxon>
    </lineage>
</organism>
<name>A0A8I3N9G1_CANLF</name>
<dbReference type="AlphaFoldDB" id="A0A8I3N9G1"/>
<reference evidence="2" key="1">
    <citation type="submission" date="2020-03" db="EMBL/GenBank/DDBJ databases">
        <title>Long-read based genome assembly of a Labrador retriever dog.</title>
        <authorList>
            <person name="Eory L."/>
            <person name="Zhang W."/>
            <person name="Schoenebeck J."/>
        </authorList>
    </citation>
    <scope>NUCLEOTIDE SEQUENCE [LARGE SCALE GENOMIC DNA]</scope>
    <source>
        <strain evidence="2">Labrador retriever</strain>
    </source>
</reference>
<protein>
    <submittedName>
        <fullName evidence="2">Uncharacterized protein</fullName>
    </submittedName>
</protein>
<dbReference type="GeneTree" id="ENSGT01140000286485"/>
<dbReference type="Proteomes" id="UP000805418">
    <property type="component" value="Chromosome 12"/>
</dbReference>
<keyword evidence="1" id="KW-1133">Transmembrane helix</keyword>
<feature type="transmembrane region" description="Helical" evidence="1">
    <location>
        <begin position="12"/>
        <end position="29"/>
    </location>
</feature>
<proteinExistence type="predicted"/>
<keyword evidence="1" id="KW-0472">Membrane</keyword>
<feature type="transmembrane region" description="Helical" evidence="1">
    <location>
        <begin position="54"/>
        <end position="85"/>
    </location>
</feature>
<dbReference type="Ensembl" id="ENSCAFT00845015184.1">
    <property type="protein sequence ID" value="ENSCAFP00845011789.1"/>
    <property type="gene ID" value="ENSCAFG00845008633.1"/>
</dbReference>
<accession>A0A8I3N9G1</accession>
<keyword evidence="3" id="KW-1185">Reference proteome</keyword>
<reference evidence="2" key="3">
    <citation type="submission" date="2025-09" db="UniProtKB">
        <authorList>
            <consortium name="Ensembl"/>
        </authorList>
    </citation>
    <scope>IDENTIFICATION</scope>
    <source>
        <strain evidence="2">Boxer</strain>
    </source>
</reference>
<evidence type="ECO:0000256" key="1">
    <source>
        <dbReference type="SAM" id="Phobius"/>
    </source>
</evidence>
<evidence type="ECO:0000313" key="2">
    <source>
        <dbReference type="Ensembl" id="ENSCAFP00845011789.1"/>
    </source>
</evidence>
<sequence length="86" mass="10247">MFIHAMHAFCPFLFFFFFCPFLNWIIWFWRVLSLRSFFYILDINPSSDMSFKNIFSHSVGCLLVFLLVSFTVQNCGFIFGLSILLH</sequence>
<reference evidence="2" key="2">
    <citation type="submission" date="2025-08" db="UniProtKB">
        <authorList>
            <consortium name="Ensembl"/>
        </authorList>
    </citation>
    <scope>IDENTIFICATION</scope>
    <source>
        <strain evidence="2">Boxer</strain>
    </source>
</reference>
<evidence type="ECO:0000313" key="3">
    <source>
        <dbReference type="Proteomes" id="UP000805418"/>
    </source>
</evidence>